<organism evidence="5 6">
    <name type="scientific">Limulus polyphemus</name>
    <name type="common">Atlantic horseshoe crab</name>
    <dbReference type="NCBI Taxonomy" id="6850"/>
    <lineage>
        <taxon>Eukaryota</taxon>
        <taxon>Metazoa</taxon>
        <taxon>Ecdysozoa</taxon>
        <taxon>Arthropoda</taxon>
        <taxon>Chelicerata</taxon>
        <taxon>Merostomata</taxon>
        <taxon>Xiphosura</taxon>
        <taxon>Limulidae</taxon>
        <taxon>Limulus</taxon>
    </lineage>
</organism>
<feature type="domain" description="EF-hand" evidence="4">
    <location>
        <begin position="43"/>
        <end position="78"/>
    </location>
</feature>
<keyword evidence="3" id="KW-0106">Calcium</keyword>
<dbReference type="InterPro" id="IPR051581">
    <property type="entry name" value="Ca-bind"/>
</dbReference>
<dbReference type="Proteomes" id="UP000694941">
    <property type="component" value="Unplaced"/>
</dbReference>
<evidence type="ECO:0000256" key="2">
    <source>
        <dbReference type="ARBA" id="ARBA00022737"/>
    </source>
</evidence>
<sequence>MPRPITAETRNEKEMMDSATRKLASATDPVEKFKLLCLQRGSNGILGLGRVFRRMDDNASGDLSKDEFLKGLQDSGLGSRISPEEMEGLFTKFDADGSGSIKYDEFLRAIRPKMSPARMELVGKAYSKLDKTGDGQVTSDDLKGVYNVKNHPEYLNGQMTEKQLFNKFLAKFEENGVVNGVVTKEEFFDYYSGVSASIDEDAYFDLMMRNCWKL</sequence>
<dbReference type="SMART" id="SM00054">
    <property type="entry name" value="EFh"/>
    <property type="match status" value="3"/>
</dbReference>
<reference evidence="6 7" key="1">
    <citation type="submission" date="2025-05" db="UniProtKB">
        <authorList>
            <consortium name="RefSeq"/>
        </authorList>
    </citation>
    <scope>IDENTIFICATION</scope>
    <source>
        <tissue evidence="6 7">Muscle</tissue>
    </source>
</reference>
<dbReference type="InterPro" id="IPR002048">
    <property type="entry name" value="EF_hand_dom"/>
</dbReference>
<dbReference type="GeneID" id="106464905"/>
<dbReference type="RefSeq" id="XP_013780533.1">
    <property type="nucleotide sequence ID" value="XM_013925079.2"/>
</dbReference>
<dbReference type="PROSITE" id="PS00018">
    <property type="entry name" value="EF_HAND_1"/>
    <property type="match status" value="1"/>
</dbReference>
<evidence type="ECO:0000256" key="3">
    <source>
        <dbReference type="ARBA" id="ARBA00022837"/>
    </source>
</evidence>
<keyword evidence="2" id="KW-0677">Repeat</keyword>
<dbReference type="SUPFAM" id="SSF47473">
    <property type="entry name" value="EF-hand"/>
    <property type="match status" value="1"/>
</dbReference>
<dbReference type="PANTHER" id="PTHR34524">
    <property type="entry name" value="CALCYPHOSIN"/>
    <property type="match status" value="1"/>
</dbReference>
<dbReference type="Gene3D" id="1.10.238.10">
    <property type="entry name" value="EF-hand"/>
    <property type="match status" value="2"/>
</dbReference>
<dbReference type="CDD" id="cd00051">
    <property type="entry name" value="EFh"/>
    <property type="match status" value="1"/>
</dbReference>
<keyword evidence="5" id="KW-1185">Reference proteome</keyword>
<gene>
    <name evidence="6 7" type="primary">LOC106464905</name>
</gene>
<dbReference type="InterPro" id="IPR018247">
    <property type="entry name" value="EF_Hand_1_Ca_BS"/>
</dbReference>
<evidence type="ECO:0000259" key="4">
    <source>
        <dbReference type="PROSITE" id="PS50222"/>
    </source>
</evidence>
<feature type="domain" description="EF-hand" evidence="4">
    <location>
        <begin position="117"/>
        <end position="152"/>
    </location>
</feature>
<accession>A0ABM1BES8</accession>
<evidence type="ECO:0000313" key="6">
    <source>
        <dbReference type="RefSeq" id="XP_013780533.1"/>
    </source>
</evidence>
<dbReference type="RefSeq" id="XP_022248418.1">
    <property type="nucleotide sequence ID" value="XM_022392710.1"/>
</dbReference>
<dbReference type="InterPro" id="IPR011992">
    <property type="entry name" value="EF-hand-dom_pair"/>
</dbReference>
<feature type="domain" description="EF-hand" evidence="4">
    <location>
        <begin position="81"/>
        <end position="116"/>
    </location>
</feature>
<dbReference type="PROSITE" id="PS50222">
    <property type="entry name" value="EF_HAND_2"/>
    <property type="match status" value="3"/>
</dbReference>
<name>A0ABM1BES8_LIMPO</name>
<dbReference type="PANTHER" id="PTHR34524:SF6">
    <property type="entry name" value="CALCYPHOSINE LIKE"/>
    <property type="match status" value="1"/>
</dbReference>
<protein>
    <submittedName>
        <fullName evidence="6 7">Calcyphosin-like protein isoform X1</fullName>
    </submittedName>
</protein>
<keyword evidence="1" id="KW-0479">Metal-binding</keyword>
<evidence type="ECO:0000313" key="5">
    <source>
        <dbReference type="Proteomes" id="UP000694941"/>
    </source>
</evidence>
<evidence type="ECO:0000256" key="1">
    <source>
        <dbReference type="ARBA" id="ARBA00022723"/>
    </source>
</evidence>
<dbReference type="Pfam" id="PF13499">
    <property type="entry name" value="EF-hand_7"/>
    <property type="match status" value="1"/>
</dbReference>
<proteinExistence type="predicted"/>
<evidence type="ECO:0000313" key="7">
    <source>
        <dbReference type="RefSeq" id="XP_022248418.1"/>
    </source>
</evidence>